<dbReference type="AlphaFoldDB" id="A0A6L9MC02"/>
<evidence type="ECO:0000256" key="1">
    <source>
        <dbReference type="SAM" id="MobiDB-lite"/>
    </source>
</evidence>
<feature type="compositionally biased region" description="Low complexity" evidence="1">
    <location>
        <begin position="268"/>
        <end position="283"/>
    </location>
</feature>
<accession>A0A6L9MC02</accession>
<feature type="compositionally biased region" description="Basic and acidic residues" evidence="1">
    <location>
        <begin position="438"/>
        <end position="452"/>
    </location>
</feature>
<sequence length="466" mass="49125">MAIVALVVCLLAIVVILLAKKAFGGIGGGGFKTRAPRLAVMDVARIDEKRRLVLVRRDEVEHLVLVGGQTDILLEGNILRVPAARSRTEPQLDRLPDPDDAPAARRWDAPSNGDERQSRPHVAPPPAPARHEPRHGAQNGDTNAPEPRTEAAPSPVATPAPAPVVAPPRPAAPKRDAAPLPDARRPEAEAVRLPPRPPVPPAPPVQPRSMATPTLPAAQREEAAARQPTPAASSQSTGRIEPSLAMPDPQPTPDMSRQRAELRERLSRSPSTSLPRAPAASAPVVTLDKPAEAALERRPLSVRSFATAIQNRGAPLDVQAPVAPPKPAIAPPVAAAPPVVPVQPAASRDEPAGVATQEPSLEDFLSAELDLELSRDDAPEVSSDAATPSRPEADNGPASAPQLTEPVPQPISAATTTVEPAPEPKRQSTPPAANAESPARKLTLEEEMERLLGDFSFGESDRRDRG</sequence>
<proteinExistence type="predicted"/>
<organism evidence="2 3">
    <name type="scientific">Aurantimonas aggregata</name>
    <dbReference type="NCBI Taxonomy" id="2047720"/>
    <lineage>
        <taxon>Bacteria</taxon>
        <taxon>Pseudomonadati</taxon>
        <taxon>Pseudomonadota</taxon>
        <taxon>Alphaproteobacteria</taxon>
        <taxon>Hyphomicrobiales</taxon>
        <taxon>Aurantimonadaceae</taxon>
        <taxon>Aurantimonas</taxon>
    </lineage>
</organism>
<comment type="caution">
    <text evidence="2">The sequence shown here is derived from an EMBL/GenBank/DDBJ whole genome shotgun (WGS) entry which is preliminary data.</text>
</comment>
<name>A0A6L9MC02_9HYPH</name>
<gene>
    <name evidence="2" type="ORF">GTW51_00610</name>
</gene>
<evidence type="ECO:0008006" key="4">
    <source>
        <dbReference type="Google" id="ProtNLM"/>
    </source>
</evidence>
<reference evidence="2 3" key="1">
    <citation type="submission" date="2020-01" db="EMBL/GenBank/DDBJ databases">
        <title>Genomes of bacteria type strains.</title>
        <authorList>
            <person name="Chen J."/>
            <person name="Zhu S."/>
            <person name="Chen J."/>
        </authorList>
    </citation>
    <scope>NUCLEOTIDE SEQUENCE [LARGE SCALE GENOMIC DNA]</scope>
    <source>
        <strain evidence="2 3">KCTC 52919</strain>
    </source>
</reference>
<evidence type="ECO:0000313" key="3">
    <source>
        <dbReference type="Proteomes" id="UP000476332"/>
    </source>
</evidence>
<feature type="compositionally biased region" description="Pro residues" evidence="1">
    <location>
        <begin position="194"/>
        <end position="206"/>
    </location>
</feature>
<feature type="compositionally biased region" description="Basic and acidic residues" evidence="1">
    <location>
        <begin position="86"/>
        <end position="118"/>
    </location>
</feature>
<keyword evidence="3" id="KW-1185">Reference proteome</keyword>
<evidence type="ECO:0000313" key="2">
    <source>
        <dbReference type="EMBL" id="NDV85198.1"/>
    </source>
</evidence>
<feature type="region of interest" description="Disordered" evidence="1">
    <location>
        <begin position="85"/>
        <end position="285"/>
    </location>
</feature>
<dbReference type="EMBL" id="JAAAMJ010000001">
    <property type="protein sequence ID" value="NDV85198.1"/>
    <property type="molecule type" value="Genomic_DNA"/>
</dbReference>
<feature type="compositionally biased region" description="Basic and acidic residues" evidence="1">
    <location>
        <begin position="173"/>
        <end position="190"/>
    </location>
</feature>
<feature type="region of interest" description="Disordered" evidence="1">
    <location>
        <begin position="340"/>
        <end position="466"/>
    </location>
</feature>
<dbReference type="Proteomes" id="UP000476332">
    <property type="component" value="Unassembled WGS sequence"/>
</dbReference>
<protein>
    <recommendedName>
        <fullName evidence="4">Flagellar biosynthesis protein FliO</fullName>
    </recommendedName>
</protein>
<feature type="compositionally biased region" description="Pro residues" evidence="1">
    <location>
        <begin position="156"/>
        <end position="171"/>
    </location>
</feature>
<feature type="compositionally biased region" description="Basic and acidic residues" evidence="1">
    <location>
        <begin position="256"/>
        <end position="267"/>
    </location>
</feature>